<evidence type="ECO:0000256" key="4">
    <source>
        <dbReference type="ARBA" id="ARBA00023242"/>
    </source>
</evidence>
<proteinExistence type="inferred from homology"/>
<dbReference type="InterPro" id="IPR013930">
    <property type="entry name" value="RPAP1_N"/>
</dbReference>
<dbReference type="Pfam" id="PF08620">
    <property type="entry name" value="RPAP1_C"/>
    <property type="match status" value="1"/>
</dbReference>
<sequence length="1058" mass="122325">MTKEEILEEQEKLRASLDPNLLNFLQNRKRKKDIPSEEINKELSLTPQLESSNLNAEVLELIGEAKRQKWKHFDTIEPEKLEWMQTNESESEKLDSSQPRFNFEGQFIQLDNDRHLETGLFHHGDEITRPGYTLEELVHLADSSFQSQKILSLQTLAFIARNAQNDIFSEKHLDSNLLKILMDIGIPMIFRIAMDNPTLSIICIGILGIRNLLVNTNDCDFIDKIKFTTLGISLPLLNTNSQSSKDEEQDSTDLELLQEDLVQGLIKTNILTRIKYIIETVRPPPTSIVCCLEILTHITRYAKSTAIQVVSADKLLELILRNFLPFMVTFEKEAGSYGQCCVEVVKLCYHLVVVNKVCANLLVGKVRLFETLLQFALLEPNNFTENNTQITELIISSLQTLRALACYGIGIDYFQTGYETFVQKLQYNLTKYTELNENDMNCLASLIQYISEISLALAFSKEHSIELINPIIQLILGISQKATLSLQVELKFSQQRIVSAVFYFFTILTHKSIISKFQSPVELVSHLESYTTTQYTSIYQNKLLRLLFNNLLNLSVNSNTSIQYSPTLLRNTEVSNEYIITTDLIYNLISFQMSISFQLSHLKIQSLYHTTGLYDVIIKYLRSIVAQYNRTQTSPAFYLQEIPIIYKLMVLYERQLEFEVTLCHDLIFLLTTNLYPGQDYYLNNLINYYLFKPKFYQKNAKLTSDELQSILRTYTALLQFVNVTPSTIDDSEAVYNRNRVSINSLSLPTFTTPLFPIDWLTMPIFILYNKEESKPNIPGGFQTHLRFLTDCLKYYNWIETNDIEFLNVMYPSTRIARVLVALMLGDIFLTDEISLELTKILQTYSRKEFIKKIDFTQIQGVTNFCELYSEICSHFTSVSFGDPTYAQFILLPLISNPPTSIKLIIWQNNTEIFRLFPIPIQDISLPITGLLEPYETETQVLTCMIQMLLQNKLRATWSPIFYFIAIHHIRHFIRTEPEDSNENSIGINFIIALFGAEYSLFQDFICYDEESSLTAMNFKKKNISEAKLQINIAYKYALENCEEIRNEVGETRISYIHF</sequence>
<dbReference type="Pfam" id="PF08621">
    <property type="entry name" value="RPAP1_N"/>
    <property type="match status" value="1"/>
</dbReference>
<evidence type="ECO:0000259" key="5">
    <source>
        <dbReference type="Pfam" id="PF08620"/>
    </source>
</evidence>
<evidence type="ECO:0000256" key="2">
    <source>
        <dbReference type="ARBA" id="ARBA00009953"/>
    </source>
</evidence>
<reference evidence="8 9" key="1">
    <citation type="journal article" date="2023" name="BMC Biol.">
        <title>The compact genome of the sponge Oopsacas minuta (Hexactinellida) is lacking key metazoan core genes.</title>
        <authorList>
            <person name="Santini S."/>
            <person name="Schenkelaars Q."/>
            <person name="Jourda C."/>
            <person name="Duchesne M."/>
            <person name="Belahbib H."/>
            <person name="Rocher C."/>
            <person name="Selva M."/>
            <person name="Riesgo A."/>
            <person name="Vervoort M."/>
            <person name="Leys S.P."/>
            <person name="Kodjabachian L."/>
            <person name="Le Bivic A."/>
            <person name="Borchiellini C."/>
            <person name="Claverie J.M."/>
            <person name="Renard E."/>
        </authorList>
    </citation>
    <scope>NUCLEOTIDE SEQUENCE [LARGE SCALE GENOMIC DNA]</scope>
    <source>
        <strain evidence="8">SPO-2</strain>
    </source>
</reference>
<dbReference type="InterPro" id="IPR057989">
    <property type="entry name" value="TPR_RPAP1/MINIYO-like"/>
</dbReference>
<evidence type="ECO:0000259" key="7">
    <source>
        <dbReference type="Pfam" id="PF25766"/>
    </source>
</evidence>
<dbReference type="Proteomes" id="UP001165289">
    <property type="component" value="Unassembled WGS sequence"/>
</dbReference>
<dbReference type="Pfam" id="PF25766">
    <property type="entry name" value="TPR_RPAP1"/>
    <property type="match status" value="1"/>
</dbReference>
<evidence type="ECO:0000256" key="3">
    <source>
        <dbReference type="ARBA" id="ARBA00023163"/>
    </source>
</evidence>
<dbReference type="EMBL" id="JAKMXF010000034">
    <property type="protein sequence ID" value="KAI6660272.1"/>
    <property type="molecule type" value="Genomic_DNA"/>
</dbReference>
<comment type="similarity">
    <text evidence="2">Belongs to the RPAP1 family.</text>
</comment>
<evidence type="ECO:0008006" key="10">
    <source>
        <dbReference type="Google" id="ProtNLM"/>
    </source>
</evidence>
<dbReference type="InterPro" id="IPR039913">
    <property type="entry name" value="RPAP1/Rba50"/>
</dbReference>
<protein>
    <recommendedName>
        <fullName evidence="10">RNA polymerase II-associated protein 1</fullName>
    </recommendedName>
</protein>
<evidence type="ECO:0000313" key="9">
    <source>
        <dbReference type="Proteomes" id="UP001165289"/>
    </source>
</evidence>
<keyword evidence="9" id="KW-1185">Reference proteome</keyword>
<dbReference type="GO" id="GO:0006366">
    <property type="term" value="P:transcription by RNA polymerase II"/>
    <property type="evidence" value="ECO:0007669"/>
    <property type="project" value="InterPro"/>
</dbReference>
<comment type="caution">
    <text evidence="8">The sequence shown here is derived from an EMBL/GenBank/DDBJ whole genome shotgun (WGS) entry which is preliminary data.</text>
</comment>
<dbReference type="PANTHER" id="PTHR21483:SF18">
    <property type="entry name" value="RNA POLYMERASE II-ASSOCIATED PROTEIN 1"/>
    <property type="match status" value="1"/>
</dbReference>
<evidence type="ECO:0000256" key="1">
    <source>
        <dbReference type="ARBA" id="ARBA00004123"/>
    </source>
</evidence>
<evidence type="ECO:0000313" key="8">
    <source>
        <dbReference type="EMBL" id="KAI6660272.1"/>
    </source>
</evidence>
<keyword evidence="4" id="KW-0539">Nucleus</keyword>
<feature type="domain" description="RPAP1 N-terminal" evidence="6">
    <location>
        <begin position="1"/>
        <end position="32"/>
    </location>
</feature>
<dbReference type="AlphaFoldDB" id="A0AAV7KFZ5"/>
<comment type="subcellular location">
    <subcellularLocation>
        <location evidence="1">Nucleus</location>
    </subcellularLocation>
</comment>
<name>A0AAV7KFZ5_9METZ</name>
<dbReference type="PANTHER" id="PTHR21483">
    <property type="entry name" value="RNA POLYMERASE II-ASSOCIATED PROTEIN 1"/>
    <property type="match status" value="1"/>
</dbReference>
<evidence type="ECO:0000259" key="6">
    <source>
        <dbReference type="Pfam" id="PF08621"/>
    </source>
</evidence>
<gene>
    <name evidence="8" type="ORF">LOD99_10410</name>
</gene>
<dbReference type="InterPro" id="IPR013929">
    <property type="entry name" value="RPAP1_C"/>
</dbReference>
<accession>A0AAV7KFZ5</accession>
<feature type="domain" description="RPAP1/MINIYO-like TPR repeats" evidence="7">
    <location>
        <begin position="762"/>
        <end position="978"/>
    </location>
</feature>
<keyword evidence="3" id="KW-0804">Transcription</keyword>
<feature type="domain" description="RPAP1 C-terminal" evidence="5">
    <location>
        <begin position="100"/>
        <end position="163"/>
    </location>
</feature>
<organism evidence="8 9">
    <name type="scientific">Oopsacas minuta</name>
    <dbReference type="NCBI Taxonomy" id="111878"/>
    <lineage>
        <taxon>Eukaryota</taxon>
        <taxon>Metazoa</taxon>
        <taxon>Porifera</taxon>
        <taxon>Hexactinellida</taxon>
        <taxon>Hexasterophora</taxon>
        <taxon>Lyssacinosida</taxon>
        <taxon>Leucopsacidae</taxon>
        <taxon>Oopsacas</taxon>
    </lineage>
</organism>